<organism evidence="1 2">
    <name type="scientific">Pelagibaculum spongiae</name>
    <dbReference type="NCBI Taxonomy" id="2080658"/>
    <lineage>
        <taxon>Bacteria</taxon>
        <taxon>Pseudomonadati</taxon>
        <taxon>Pseudomonadota</taxon>
        <taxon>Gammaproteobacteria</taxon>
        <taxon>Oceanospirillales</taxon>
        <taxon>Pelagibaculum</taxon>
    </lineage>
</organism>
<dbReference type="InterPro" id="IPR023168">
    <property type="entry name" value="GatB_Yqey_C_2"/>
</dbReference>
<dbReference type="InterPro" id="IPR019004">
    <property type="entry name" value="YqeY/Aim41"/>
</dbReference>
<evidence type="ECO:0000313" key="2">
    <source>
        <dbReference type="Proteomes" id="UP000244906"/>
    </source>
</evidence>
<dbReference type="GO" id="GO:0016884">
    <property type="term" value="F:carbon-nitrogen ligase activity, with glutamine as amido-N-donor"/>
    <property type="evidence" value="ECO:0007669"/>
    <property type="project" value="InterPro"/>
</dbReference>
<dbReference type="Pfam" id="PF09424">
    <property type="entry name" value="YqeY"/>
    <property type="match status" value="1"/>
</dbReference>
<accession>A0A2V1GX03</accession>
<dbReference type="PANTHER" id="PTHR28055">
    <property type="entry name" value="ALTERED INHERITANCE OF MITOCHONDRIA PROTEIN 41, MITOCHONDRIAL"/>
    <property type="match status" value="1"/>
</dbReference>
<keyword evidence="2" id="KW-1185">Reference proteome</keyword>
<dbReference type="Proteomes" id="UP000244906">
    <property type="component" value="Unassembled WGS sequence"/>
</dbReference>
<dbReference type="OrthoDB" id="9788127at2"/>
<dbReference type="AlphaFoldDB" id="A0A2V1GX03"/>
<keyword evidence="1" id="KW-0808">Transferase</keyword>
<dbReference type="RefSeq" id="WP_116688405.1">
    <property type="nucleotide sequence ID" value="NZ_CAWNYD010000009.1"/>
</dbReference>
<proteinExistence type="predicted"/>
<dbReference type="InterPro" id="IPR003789">
    <property type="entry name" value="Asn/Gln_tRNA_amidoTrase-B-like"/>
</dbReference>
<reference evidence="1 2" key="1">
    <citation type="submission" date="2018-04" db="EMBL/GenBank/DDBJ databases">
        <title>Thalassorhabdus spongiae gen. nov., sp. nov., isolated from a marine sponge in South-West Iceland.</title>
        <authorList>
            <person name="Knobloch S."/>
            <person name="Daussin A."/>
            <person name="Johannsson R."/>
            <person name="Marteinsson V.T."/>
        </authorList>
    </citation>
    <scope>NUCLEOTIDE SEQUENCE [LARGE SCALE GENOMIC DNA]</scope>
    <source>
        <strain evidence="1 2">Hp12</strain>
    </source>
</reference>
<dbReference type="PANTHER" id="PTHR28055:SF1">
    <property type="entry name" value="ALTERED INHERITANCE OF MITOCHONDRIA PROTEIN 41, MITOCHONDRIAL"/>
    <property type="match status" value="1"/>
</dbReference>
<dbReference type="Gene3D" id="1.10.10.410">
    <property type="match status" value="1"/>
</dbReference>
<protein>
    <submittedName>
        <fullName evidence="1">Glutamyl-tRNA amidotransferase</fullName>
    </submittedName>
</protein>
<dbReference type="GO" id="GO:0016740">
    <property type="term" value="F:transferase activity"/>
    <property type="evidence" value="ECO:0007669"/>
    <property type="project" value="UniProtKB-KW"/>
</dbReference>
<evidence type="ECO:0000313" key="1">
    <source>
        <dbReference type="EMBL" id="PVZ65665.1"/>
    </source>
</evidence>
<dbReference type="InterPro" id="IPR042184">
    <property type="entry name" value="YqeY/Aim41_N"/>
</dbReference>
<dbReference type="EMBL" id="QDDL01000009">
    <property type="protein sequence ID" value="PVZ65665.1"/>
    <property type="molecule type" value="Genomic_DNA"/>
</dbReference>
<comment type="caution">
    <text evidence="1">The sequence shown here is derived from an EMBL/GenBank/DDBJ whole genome shotgun (WGS) entry which is preliminary data.</text>
</comment>
<gene>
    <name evidence="1" type="ORF">DC094_17415</name>
</gene>
<sequence>MSSLKLRLKEDQKAAMRAKAKSLLAVIRQINAAIKQIEIDQRIELDDVGVVTVLNKMVKQRRDSITQYEAAERQELADQEKLELDVIATYLPQPLSPAEIEAVIEEVVTKTGANSMQDMGKVMGQIKAKVEGRADMGDVSKLIKARLSN</sequence>
<dbReference type="SUPFAM" id="SSF89095">
    <property type="entry name" value="GatB/YqeY motif"/>
    <property type="match status" value="1"/>
</dbReference>
<dbReference type="Gene3D" id="1.10.1510.10">
    <property type="entry name" value="Uncharacterised protein YqeY/AIM41 PF09424, N-terminal domain"/>
    <property type="match status" value="1"/>
</dbReference>
<name>A0A2V1GX03_9GAMM</name>